<reference evidence="3 4" key="1">
    <citation type="submission" date="2015-10" db="EMBL/GenBank/DDBJ databases">
        <title>Full genome of DAOMC 229536 Phialocephala scopiformis, a fungal endophyte of spruce producing the potent anti-insectan compound rugulosin.</title>
        <authorList>
            <consortium name="DOE Joint Genome Institute"/>
            <person name="Walker A.K."/>
            <person name="Frasz S.L."/>
            <person name="Seifert K.A."/>
            <person name="Miller J.D."/>
            <person name="Mondo S.J."/>
            <person name="Labutti K."/>
            <person name="Lipzen A."/>
            <person name="Dockter R."/>
            <person name="Kennedy M."/>
            <person name="Grigoriev I.V."/>
            <person name="Spatafora J.W."/>
        </authorList>
    </citation>
    <scope>NUCLEOTIDE SEQUENCE [LARGE SCALE GENOMIC DNA]</scope>
    <source>
        <strain evidence="3 4">CBS 120377</strain>
    </source>
</reference>
<dbReference type="EMBL" id="KQ947429">
    <property type="protein sequence ID" value="KUJ10280.1"/>
    <property type="molecule type" value="Genomic_DNA"/>
</dbReference>
<feature type="domain" description="C2H2-type" evidence="2">
    <location>
        <begin position="244"/>
        <end position="273"/>
    </location>
</feature>
<dbReference type="SMART" id="SM00355">
    <property type="entry name" value="ZnF_C2H2"/>
    <property type="match status" value="4"/>
</dbReference>
<dbReference type="RefSeq" id="XP_018064635.1">
    <property type="nucleotide sequence ID" value="XM_018206239.1"/>
</dbReference>
<feature type="compositionally biased region" description="Basic and acidic residues" evidence="1">
    <location>
        <begin position="140"/>
        <end position="149"/>
    </location>
</feature>
<dbReference type="Proteomes" id="UP000070700">
    <property type="component" value="Unassembled WGS sequence"/>
</dbReference>
<feature type="region of interest" description="Disordered" evidence="1">
    <location>
        <begin position="116"/>
        <end position="195"/>
    </location>
</feature>
<dbReference type="OrthoDB" id="3554384at2759"/>
<accession>A0A132BCX4</accession>
<dbReference type="InParanoid" id="A0A132BCX4"/>
<evidence type="ECO:0000313" key="3">
    <source>
        <dbReference type="EMBL" id="KUJ10280.1"/>
    </source>
</evidence>
<feature type="region of interest" description="Disordered" evidence="1">
    <location>
        <begin position="257"/>
        <end position="276"/>
    </location>
</feature>
<keyword evidence="4" id="KW-1185">Reference proteome</keyword>
<evidence type="ECO:0000313" key="4">
    <source>
        <dbReference type="Proteomes" id="UP000070700"/>
    </source>
</evidence>
<dbReference type="GeneID" id="28815965"/>
<organism evidence="3 4">
    <name type="scientific">Mollisia scopiformis</name>
    <name type="common">Conifer needle endophyte fungus</name>
    <name type="synonym">Phialocephala scopiformis</name>
    <dbReference type="NCBI Taxonomy" id="149040"/>
    <lineage>
        <taxon>Eukaryota</taxon>
        <taxon>Fungi</taxon>
        <taxon>Dikarya</taxon>
        <taxon>Ascomycota</taxon>
        <taxon>Pezizomycotina</taxon>
        <taxon>Leotiomycetes</taxon>
        <taxon>Helotiales</taxon>
        <taxon>Mollisiaceae</taxon>
        <taxon>Mollisia</taxon>
    </lineage>
</organism>
<dbReference type="KEGG" id="psco:LY89DRAFT_256690"/>
<dbReference type="AlphaFoldDB" id="A0A132BCX4"/>
<evidence type="ECO:0000259" key="2">
    <source>
        <dbReference type="SMART" id="SM00355"/>
    </source>
</evidence>
<feature type="compositionally biased region" description="Polar residues" evidence="1">
    <location>
        <begin position="156"/>
        <end position="188"/>
    </location>
</feature>
<feature type="domain" description="C2H2-type" evidence="2">
    <location>
        <begin position="312"/>
        <end position="335"/>
    </location>
</feature>
<sequence>MANTTFREHLDVYRRPGVDRSFTTSPHVSFASIPDYAHTSQDDSEPWVHAQQYAEGYGNVENCGSCGEFGNLCLCEDNSTTPIGDVAMDGSWNHGYPPTTDRMEWSFVPGLRSLRGRSDRVMNGMGEQEEEEVGGIEGSDDQRSKRPPEPDLETGPYSSTNAGASSICSDSQEQSEGNVSKQAYSPNQDGHDHASEGELLQHGEDLDVEFHPSPCLLGGCRGTYVFKTLSSYRTHLKNVHDKIIYCRVSECSRSHTKPFTSETDRRRHHQAKHNSNPDKPFKCVRSVCPARVRAFKRKDKLSEHNKKYHAQSLCHICSCYFDSFEEMLAHTNFGHGSFGSERQDV</sequence>
<gene>
    <name evidence="3" type="ORF">LY89DRAFT_256690</name>
</gene>
<evidence type="ECO:0000256" key="1">
    <source>
        <dbReference type="SAM" id="MobiDB-lite"/>
    </source>
</evidence>
<feature type="domain" description="C2H2-type" evidence="2">
    <location>
        <begin position="281"/>
        <end position="309"/>
    </location>
</feature>
<dbReference type="InterPro" id="IPR013087">
    <property type="entry name" value="Znf_C2H2_type"/>
</dbReference>
<name>A0A132BCX4_MOLSC</name>
<proteinExistence type="predicted"/>
<feature type="domain" description="C2H2-type" evidence="2">
    <location>
        <begin position="213"/>
        <end position="240"/>
    </location>
</feature>
<protein>
    <recommendedName>
        <fullName evidence="2">C2H2-type domain-containing protein</fullName>
    </recommendedName>
</protein>